<protein>
    <submittedName>
        <fullName evidence="1">Uncharacterized protein</fullName>
    </submittedName>
</protein>
<organism evidence="1 2">
    <name type="scientific">Pseudomonas sihuiensis</name>
    <dbReference type="NCBI Taxonomy" id="1274359"/>
    <lineage>
        <taxon>Bacteria</taxon>
        <taxon>Pseudomonadati</taxon>
        <taxon>Pseudomonadota</taxon>
        <taxon>Gammaproteobacteria</taxon>
        <taxon>Pseudomonadales</taxon>
        <taxon>Pseudomonadaceae</taxon>
        <taxon>Pseudomonas</taxon>
    </lineage>
</organism>
<evidence type="ECO:0000313" key="2">
    <source>
        <dbReference type="Proteomes" id="UP000198675"/>
    </source>
</evidence>
<proteinExistence type="predicted"/>
<dbReference type="Proteomes" id="UP000198675">
    <property type="component" value="Chromosome I"/>
</dbReference>
<sequence length="57" mass="6458">MTNKASMYMSVGTGSVDTMENWIAESPYFYTEHKSAKAQLDSLVEVELDEDGHWVEV</sequence>
<dbReference type="AlphaFoldDB" id="A0A1H2LJY5"/>
<accession>A0A1H2LJY5</accession>
<name>A0A1H2LJY5_9PSED</name>
<dbReference type="EMBL" id="LT629797">
    <property type="protein sequence ID" value="SDU81162.1"/>
    <property type="molecule type" value="Genomic_DNA"/>
</dbReference>
<evidence type="ECO:0000313" key="1">
    <source>
        <dbReference type="EMBL" id="SDU81162.1"/>
    </source>
</evidence>
<keyword evidence="2" id="KW-1185">Reference proteome</keyword>
<reference evidence="2" key="1">
    <citation type="submission" date="2016-10" db="EMBL/GenBank/DDBJ databases">
        <authorList>
            <person name="Varghese N."/>
            <person name="Submissions S."/>
        </authorList>
    </citation>
    <scope>NUCLEOTIDE SEQUENCE [LARGE SCALE GENOMIC DNA]</scope>
    <source>
        <strain evidence="2">KCTC 32246</strain>
    </source>
</reference>
<gene>
    <name evidence="1" type="ORF">SAMN05216363_1715</name>
</gene>